<gene>
    <name evidence="3" type="ORF">SKP52_07340</name>
</gene>
<organism evidence="3 4">
    <name type="scientific">Sphingopyxis fribergensis</name>
    <dbReference type="NCBI Taxonomy" id="1515612"/>
    <lineage>
        <taxon>Bacteria</taxon>
        <taxon>Pseudomonadati</taxon>
        <taxon>Pseudomonadota</taxon>
        <taxon>Alphaproteobacteria</taxon>
        <taxon>Sphingomonadales</taxon>
        <taxon>Sphingomonadaceae</taxon>
        <taxon>Sphingopyxis</taxon>
    </lineage>
</organism>
<dbReference type="Pfam" id="PF04982">
    <property type="entry name" value="TM_HPP"/>
    <property type="match status" value="1"/>
</dbReference>
<name>A0A0A7PEI9_9SPHN</name>
<dbReference type="RefSeq" id="WP_039573353.1">
    <property type="nucleotide sequence ID" value="NZ_CP009122.1"/>
</dbReference>
<dbReference type="OrthoDB" id="9811720at2"/>
<evidence type="ECO:0000259" key="2">
    <source>
        <dbReference type="Pfam" id="PF04982"/>
    </source>
</evidence>
<sequence>MVRAILNTGRIFVPLLAGASLRDRVIASIGALIGIGFVGLTCVALFPSTMPWIVAPMGASAVLLFAVPASPLAQPWSIAGGNVISAIVGSIVAWIFADPAIAAAVAVSLAILAMSLLRCLHPPGGAAALSAVLGGYALFSAYVTDFLLVVFVNSLLMVAIGWVFHRFSGHSYPHRAKPIEGKPLPPASAFGLLMGDIDQALDDLGETFDISREDLALLLERAELHAAERSGKA</sequence>
<keyword evidence="1" id="KW-1133">Transmembrane helix</keyword>
<dbReference type="HOGENOM" id="CLU_040397_1_0_5"/>
<feature type="transmembrane region" description="Helical" evidence="1">
    <location>
        <begin position="76"/>
        <end position="95"/>
    </location>
</feature>
<keyword evidence="1" id="KW-0472">Membrane</keyword>
<protein>
    <submittedName>
        <fullName evidence="3">CBS domain-containing membrane protein</fullName>
    </submittedName>
</protein>
<feature type="transmembrane region" description="Helical" evidence="1">
    <location>
        <begin position="101"/>
        <end position="117"/>
    </location>
</feature>
<dbReference type="InterPro" id="IPR058581">
    <property type="entry name" value="TM_HPP"/>
</dbReference>
<dbReference type="STRING" id="1515612.SKP52_07340"/>
<dbReference type="PANTHER" id="PTHR33741:SF5">
    <property type="entry name" value="TRANSMEMBRANE PROTEIN DDB_G0269096-RELATED"/>
    <property type="match status" value="1"/>
</dbReference>
<feature type="domain" description="HPP transmembrane region" evidence="2">
    <location>
        <begin position="19"/>
        <end position="173"/>
    </location>
</feature>
<evidence type="ECO:0000313" key="4">
    <source>
        <dbReference type="Proteomes" id="UP000030907"/>
    </source>
</evidence>
<proteinExistence type="predicted"/>
<feature type="transmembrane region" description="Helical" evidence="1">
    <location>
        <begin position="52"/>
        <end position="69"/>
    </location>
</feature>
<dbReference type="InterPro" id="IPR007065">
    <property type="entry name" value="HPP"/>
</dbReference>
<accession>A0A0A7PEI9</accession>
<dbReference type="Proteomes" id="UP000030907">
    <property type="component" value="Chromosome"/>
</dbReference>
<feature type="transmembrane region" description="Helical" evidence="1">
    <location>
        <begin position="25"/>
        <end position="46"/>
    </location>
</feature>
<keyword evidence="1" id="KW-0812">Transmembrane</keyword>
<dbReference type="AlphaFoldDB" id="A0A0A7PEI9"/>
<evidence type="ECO:0000256" key="1">
    <source>
        <dbReference type="SAM" id="Phobius"/>
    </source>
</evidence>
<feature type="transmembrane region" description="Helical" evidence="1">
    <location>
        <begin position="148"/>
        <end position="167"/>
    </location>
</feature>
<dbReference type="PANTHER" id="PTHR33741">
    <property type="entry name" value="TRANSMEMBRANE PROTEIN DDB_G0269096-RELATED"/>
    <property type="match status" value="1"/>
</dbReference>
<keyword evidence="4" id="KW-1185">Reference proteome</keyword>
<dbReference type="KEGG" id="sphk:SKP52_07340"/>
<feature type="transmembrane region" description="Helical" evidence="1">
    <location>
        <begin position="124"/>
        <end position="142"/>
    </location>
</feature>
<evidence type="ECO:0000313" key="3">
    <source>
        <dbReference type="EMBL" id="AJA08389.1"/>
    </source>
</evidence>
<dbReference type="EMBL" id="CP009122">
    <property type="protein sequence ID" value="AJA08389.1"/>
    <property type="molecule type" value="Genomic_DNA"/>
</dbReference>
<reference evidence="3 4" key="1">
    <citation type="journal article" date="2015" name="Int. J. Syst. Evol. Microbiol.">
        <title>Description of Sphingopyxis fribergensis sp. nov. - a soil bacterium with the ability to degrade styrene and phenylacetic acid.</title>
        <authorList>
            <person name="Oelschlagel M."/>
            <person name="Ruckert C."/>
            <person name="Kalinowski J."/>
            <person name="Schmidt G."/>
            <person name="Schlomann M."/>
            <person name="Tischler D."/>
        </authorList>
    </citation>
    <scope>NUCLEOTIDE SEQUENCE [LARGE SCALE GENOMIC DNA]</scope>
    <source>
        <strain evidence="3 4">Kp5.2</strain>
    </source>
</reference>